<protein>
    <recommendedName>
        <fullName evidence="3">ESX-1 secretion-associated protein EspA/EspE-like domain-containing protein</fullName>
    </recommendedName>
</protein>
<proteinExistence type="predicted"/>
<evidence type="ECO:0000313" key="1">
    <source>
        <dbReference type="EMBL" id="MEB3049704.1"/>
    </source>
</evidence>
<dbReference type="Proteomes" id="UP001299046">
    <property type="component" value="Unassembled WGS sequence"/>
</dbReference>
<evidence type="ECO:0000313" key="2">
    <source>
        <dbReference type="Proteomes" id="UP001299046"/>
    </source>
</evidence>
<comment type="caution">
    <text evidence="1">The sequence shown here is derived from an EMBL/GenBank/DDBJ whole genome shotgun (WGS) entry which is preliminary data.</text>
</comment>
<dbReference type="EMBL" id="JAYJJT010000007">
    <property type="protein sequence ID" value="MEB3049704.1"/>
    <property type="molecule type" value="Genomic_DNA"/>
</dbReference>
<keyword evidence="2" id="KW-1185">Reference proteome</keyword>
<reference evidence="1 2" key="1">
    <citation type="submission" date="2023-12" db="EMBL/GenBank/DDBJ databases">
        <title>Description of new species of Mycobacterium terrae complex isolated from sewage at the Sao Paulo Zoological Park Foundation in Brazil.</title>
        <authorList>
            <person name="Romagnoli C.L."/>
            <person name="Conceicao E.C."/>
            <person name="Machado E."/>
            <person name="Barreto L.B.P.F."/>
            <person name="Sharma A."/>
            <person name="Silva N.M."/>
            <person name="Marques L.E."/>
            <person name="Juliana M.A."/>
            <person name="Lourenco M.C.S."/>
            <person name="Digiampietri L.A."/>
            <person name="Suffys P.N."/>
            <person name="Viana-Niero C."/>
        </authorList>
    </citation>
    <scope>NUCLEOTIDE SEQUENCE [LARGE SCALE GENOMIC DNA]</scope>
    <source>
        <strain evidence="1 2">MYC123</strain>
    </source>
</reference>
<dbReference type="RefSeq" id="WP_224861364.1">
    <property type="nucleotide sequence ID" value="NZ_JAYJJS010000012.1"/>
</dbReference>
<organism evidence="1 2">
    <name type="scientific">[Mycobacterium] zoologicum</name>
    <dbReference type="NCBI Taxonomy" id="2872311"/>
    <lineage>
        <taxon>Bacteria</taxon>
        <taxon>Bacillati</taxon>
        <taxon>Actinomycetota</taxon>
        <taxon>Actinomycetes</taxon>
        <taxon>Mycobacteriales</taxon>
        <taxon>Mycobacteriaceae</taxon>
        <taxon>Mycolicibacter</taxon>
    </lineage>
</organism>
<gene>
    <name evidence="1" type="ORF">KV112_08140</name>
</gene>
<accession>A0ABU5YJN3</accession>
<name>A0ABU5YJN3_9MYCO</name>
<evidence type="ECO:0008006" key="3">
    <source>
        <dbReference type="Google" id="ProtNLM"/>
    </source>
</evidence>
<sequence>MSALSAMPAGLPTLPEVRSATFDHLGSFADWCESISAKTQTQFAEIAQQVRTPGGTNWEGSAANAAIHHADADVRKLRGWGWAHQDAAAVARRGQETLEASKRLVLDAVDDAERDGFMVSGEYRVVDTRPVLTQEQLIERQTQADAHSSFIRHRVANLVANDATVASQLITATADFGNLKFDETPGTTSGRRDGIQLVDWRQDGPHQPGGGYGSYHYGYEFSTPEGWTNDQVMSEVQHNFNKYFTFTADKSEIMNGAKINLKGPFGEYEPVQVTSVTPNSFSFVSLPGHSEGAGRVIRFDIVPAPASPIPGQLNWELQVAASGPLSKGSLIPGASWANKAIWQVFANNLNARLPSLPPTATSDW</sequence>